<reference evidence="2 3" key="1">
    <citation type="journal article" date="2011" name="Proc. Natl. Acad. Sci. U.S.A.">
        <title>Evolutionary erosion of yeast sex chromosomes by mating-type switching accidents.</title>
        <authorList>
            <person name="Gordon J.L."/>
            <person name="Armisen D."/>
            <person name="Proux-Wera E."/>
            <person name="Oheigeartaigh S.S."/>
            <person name="Byrne K.P."/>
            <person name="Wolfe K.H."/>
        </authorList>
    </citation>
    <scope>NUCLEOTIDE SEQUENCE [LARGE SCALE GENOMIC DNA]</scope>
    <source>
        <strain evidence="3">ATCC 76901 / BCRC 22586 / CBS 4309 / NBRC 1992 / NRRL Y-12630</strain>
    </source>
</reference>
<feature type="region of interest" description="Disordered" evidence="1">
    <location>
        <begin position="360"/>
        <end position="385"/>
    </location>
</feature>
<proteinExistence type="predicted"/>
<dbReference type="GO" id="GO:0042802">
    <property type="term" value="F:identical protein binding"/>
    <property type="evidence" value="ECO:0007669"/>
    <property type="project" value="EnsemblFungi"/>
</dbReference>
<protein>
    <submittedName>
        <fullName evidence="2">Uncharacterized protein</fullName>
    </submittedName>
</protein>
<dbReference type="eggNOG" id="KOG1685">
    <property type="taxonomic scope" value="Eukaryota"/>
</dbReference>
<dbReference type="GO" id="GO:0000466">
    <property type="term" value="P:maturation of 5.8S rRNA from tricistronic rRNA transcript (SSU-rRNA, 5.8S rRNA, LSU-rRNA)"/>
    <property type="evidence" value="ECO:0007669"/>
    <property type="project" value="EnsemblFungi"/>
</dbReference>
<feature type="compositionally biased region" description="Basic and acidic residues" evidence="1">
    <location>
        <begin position="365"/>
        <end position="378"/>
    </location>
</feature>
<dbReference type="GO" id="GO:0030687">
    <property type="term" value="C:preribosome, large subunit precursor"/>
    <property type="evidence" value="ECO:0007669"/>
    <property type="project" value="EnsemblFungi"/>
</dbReference>
<dbReference type="InterPro" id="IPR023674">
    <property type="entry name" value="Ribosomal_uL1-like"/>
</dbReference>
<feature type="compositionally biased region" description="Basic residues" evidence="1">
    <location>
        <begin position="1"/>
        <end position="10"/>
    </location>
</feature>
<accession>G0V6X4</accession>
<dbReference type="GO" id="GO:0043023">
    <property type="term" value="F:ribosomal large subunit binding"/>
    <property type="evidence" value="ECO:0007669"/>
    <property type="project" value="EnsemblFungi"/>
</dbReference>
<dbReference type="HOGENOM" id="CLU_049748_0_0_1"/>
<dbReference type="InParanoid" id="G0V6X4"/>
<dbReference type="STRING" id="1064592.G0V6X4"/>
<dbReference type="GO" id="GO:0030163">
    <property type="term" value="P:protein catabolic process"/>
    <property type="evidence" value="ECO:0007669"/>
    <property type="project" value="EnsemblFungi"/>
</dbReference>
<dbReference type="RefSeq" id="XP_003673603.1">
    <property type="nucleotide sequence ID" value="XM_003673555.1"/>
</dbReference>
<dbReference type="OMA" id="SFYKPWK"/>
<dbReference type="Pfam" id="PF00687">
    <property type="entry name" value="Ribosomal_L1"/>
    <property type="match status" value="1"/>
</dbReference>
<dbReference type="GO" id="GO:0070628">
    <property type="term" value="F:proteasome binding"/>
    <property type="evidence" value="ECO:0007669"/>
    <property type="project" value="EnsemblFungi"/>
</dbReference>
<evidence type="ECO:0000313" key="2">
    <source>
        <dbReference type="EMBL" id="CCC67221.1"/>
    </source>
</evidence>
<dbReference type="Proteomes" id="UP000001640">
    <property type="component" value="Chromosome 1"/>
</dbReference>
<organism evidence="2 3">
    <name type="scientific">Naumovozyma castellii</name>
    <name type="common">Yeast</name>
    <name type="synonym">Saccharomyces castellii</name>
    <dbReference type="NCBI Taxonomy" id="27288"/>
    <lineage>
        <taxon>Eukaryota</taxon>
        <taxon>Fungi</taxon>
        <taxon>Dikarya</taxon>
        <taxon>Ascomycota</taxon>
        <taxon>Saccharomycotina</taxon>
        <taxon>Saccharomycetes</taxon>
        <taxon>Saccharomycetales</taxon>
        <taxon>Saccharomycetaceae</taxon>
        <taxon>Naumovozyma</taxon>
    </lineage>
</organism>
<evidence type="ECO:0000256" key="1">
    <source>
        <dbReference type="SAM" id="MobiDB-lite"/>
    </source>
</evidence>
<dbReference type="InterPro" id="IPR028364">
    <property type="entry name" value="Ribosomal_uL1/biogenesis"/>
</dbReference>
<evidence type="ECO:0000313" key="3">
    <source>
        <dbReference type="Proteomes" id="UP000001640"/>
    </source>
</evidence>
<reference key="2">
    <citation type="submission" date="2011-08" db="EMBL/GenBank/DDBJ databases">
        <title>Genome sequence of Naumovozyma castellii.</title>
        <authorList>
            <person name="Gordon J.L."/>
            <person name="Armisen D."/>
            <person name="Proux-Wera E."/>
            <person name="OhEigeartaigh S.S."/>
            <person name="Byrne K.P."/>
            <person name="Wolfe K.H."/>
        </authorList>
    </citation>
    <scope>NUCLEOTIDE SEQUENCE</scope>
    <source>
        <strain>Type strain:CBS 4309</strain>
    </source>
</reference>
<name>G0V6X4_NAUCA</name>
<dbReference type="GeneID" id="96900701"/>
<sequence>MAKTTPRKKTGMTTRSGSNSKKNTPVNTPTKQKKGKKSTANDDSVLSQDRIEKAVTALTKYLNKKDDKKEDQLIDDDELTNSLNLIIVNNEPYSGNSKSFKSKLINVKHSLYKPWKEAGVTSIKDFKTLLILKDSDVKKVSEDDLHDKLNGAGITIDEIVCGKDLKTKYKAFESRRAFISEFSLILADDNIVTTLPKLLGGKAYEKVETTPIPIRCYSNKQFSLKTLTASVKRVYLNQLPVKIPRGTTLNVHLGNLDWFKSKELVENIKDISENFIKNYKVRTILLKSNQSPVLPLYNNEAVVDELAEKAATEKATQEKESNVVNVDGVDLQISNFDKTLMELANPEDYSSVLGKRVQTAKRQRAAADDEKKQPSEVKKVKKAKK</sequence>
<dbReference type="EMBL" id="HE576752">
    <property type="protein sequence ID" value="CCC67221.1"/>
    <property type="molecule type" value="Genomic_DNA"/>
</dbReference>
<feature type="region of interest" description="Disordered" evidence="1">
    <location>
        <begin position="1"/>
        <end position="46"/>
    </location>
</feature>
<dbReference type="GO" id="GO:0005730">
    <property type="term" value="C:nucleolus"/>
    <property type="evidence" value="ECO:0007669"/>
    <property type="project" value="EnsemblFungi"/>
</dbReference>
<dbReference type="GO" id="GO:0030674">
    <property type="term" value="F:protein-macromolecule adaptor activity"/>
    <property type="evidence" value="ECO:0007669"/>
    <property type="project" value="EnsemblFungi"/>
</dbReference>
<dbReference type="SUPFAM" id="SSF56808">
    <property type="entry name" value="Ribosomal protein L1"/>
    <property type="match status" value="1"/>
</dbReference>
<dbReference type="GO" id="GO:0070180">
    <property type="term" value="F:large ribosomal subunit rRNA binding"/>
    <property type="evidence" value="ECO:0007669"/>
    <property type="project" value="EnsemblFungi"/>
</dbReference>
<dbReference type="GO" id="GO:0000463">
    <property type="term" value="P:maturation of LSU-rRNA from tricistronic rRNA transcript (SSU-rRNA, 5.8S rRNA, LSU-rRNA)"/>
    <property type="evidence" value="ECO:0007669"/>
    <property type="project" value="EnsemblFungi"/>
</dbReference>
<feature type="compositionally biased region" description="Polar residues" evidence="1">
    <location>
        <begin position="11"/>
        <end position="30"/>
    </location>
</feature>
<dbReference type="AlphaFoldDB" id="G0V6X4"/>
<dbReference type="FunCoup" id="G0V6X4">
    <property type="interactions" value="683"/>
</dbReference>
<dbReference type="KEGG" id="ncs:NCAS_0A06630"/>
<keyword evidence="3" id="KW-1185">Reference proteome</keyword>
<dbReference type="OrthoDB" id="10251727at2759"/>
<gene>
    <name evidence="2" type="primary">NCAS0A06630</name>
    <name evidence="2" type="ordered locus">NCAS_0A06630</name>
</gene>